<evidence type="ECO:0000313" key="3">
    <source>
        <dbReference type="EMBL" id="QNN53682.1"/>
    </source>
</evidence>
<protein>
    <submittedName>
        <fullName evidence="3">SpoIID/LytB domain-containing protein</fullName>
    </submittedName>
</protein>
<dbReference type="InterPro" id="IPR013486">
    <property type="entry name" value="SpoIID/LytB"/>
</dbReference>
<dbReference type="Pfam" id="PF08486">
    <property type="entry name" value="SpoIID"/>
    <property type="match status" value="1"/>
</dbReference>
<dbReference type="NCBIfam" id="TIGR02669">
    <property type="entry name" value="SpoIID_LytB"/>
    <property type="match status" value="1"/>
</dbReference>
<dbReference type="Pfam" id="PF08310">
    <property type="entry name" value="LGFP"/>
    <property type="match status" value="2"/>
</dbReference>
<dbReference type="InterPro" id="IPR013207">
    <property type="entry name" value="LGFP"/>
</dbReference>
<dbReference type="EMBL" id="CP060713">
    <property type="protein sequence ID" value="QNN53682.1"/>
    <property type="molecule type" value="Genomic_DNA"/>
</dbReference>
<feature type="signal peptide" evidence="1">
    <location>
        <begin position="1"/>
        <end position="31"/>
    </location>
</feature>
<evidence type="ECO:0000259" key="2">
    <source>
        <dbReference type="Pfam" id="PF08486"/>
    </source>
</evidence>
<feature type="domain" description="Sporulation stage II protein D amidase enhancer LytB N-terminal" evidence="2">
    <location>
        <begin position="215"/>
        <end position="301"/>
    </location>
</feature>
<evidence type="ECO:0000256" key="1">
    <source>
        <dbReference type="SAM" id="SignalP"/>
    </source>
</evidence>
<dbReference type="GO" id="GO:0030288">
    <property type="term" value="C:outer membrane-bounded periplasmic space"/>
    <property type="evidence" value="ECO:0007669"/>
    <property type="project" value="TreeGrafter"/>
</dbReference>
<dbReference type="GO" id="GO:0030435">
    <property type="term" value="P:sporulation resulting in formation of a cellular spore"/>
    <property type="evidence" value="ECO:0007669"/>
    <property type="project" value="InterPro"/>
</dbReference>
<dbReference type="InterPro" id="IPR051922">
    <property type="entry name" value="Bact_Sporulation_Assoc"/>
</dbReference>
<accession>A0A7G9RDK7</accession>
<dbReference type="PANTHER" id="PTHR30032">
    <property type="entry name" value="N-ACETYLMURAMOYL-L-ALANINE AMIDASE-RELATED"/>
    <property type="match status" value="1"/>
</dbReference>
<dbReference type="AlphaFoldDB" id="A0A7G9RDK7"/>
<feature type="chain" id="PRO_5039190481" evidence="1">
    <location>
        <begin position="32"/>
        <end position="575"/>
    </location>
</feature>
<name>A0A7G9RDK7_9ACTN</name>
<evidence type="ECO:0000313" key="4">
    <source>
        <dbReference type="Proteomes" id="UP000515947"/>
    </source>
</evidence>
<keyword evidence="1" id="KW-0732">Signal</keyword>
<organism evidence="3 4">
    <name type="scientific">Nocardioides mesophilus</name>
    <dbReference type="NCBI Taxonomy" id="433659"/>
    <lineage>
        <taxon>Bacteria</taxon>
        <taxon>Bacillati</taxon>
        <taxon>Actinomycetota</taxon>
        <taxon>Actinomycetes</taxon>
        <taxon>Propionibacteriales</taxon>
        <taxon>Nocardioidaceae</taxon>
        <taxon>Nocardioides</taxon>
    </lineage>
</organism>
<gene>
    <name evidence="3" type="ORF">H9L09_04485</name>
</gene>
<dbReference type="KEGG" id="nmes:H9L09_04485"/>
<keyword evidence="4" id="KW-1185">Reference proteome</keyword>
<dbReference type="RefSeq" id="WP_187579523.1">
    <property type="nucleotide sequence ID" value="NZ_CP060713.1"/>
</dbReference>
<reference evidence="3 4" key="1">
    <citation type="submission" date="2020-08" db="EMBL/GenBank/DDBJ databases">
        <title>Genome sequence of Nocardioides mesophilus KACC 16243T.</title>
        <authorList>
            <person name="Hyun D.-W."/>
            <person name="Bae J.-W."/>
        </authorList>
    </citation>
    <scope>NUCLEOTIDE SEQUENCE [LARGE SCALE GENOMIC DNA]</scope>
    <source>
        <strain evidence="3 4">KACC 16243</strain>
    </source>
</reference>
<dbReference type="PANTHER" id="PTHR30032:SF4">
    <property type="entry name" value="AMIDASE ENHANCER"/>
    <property type="match status" value="1"/>
</dbReference>
<dbReference type="Proteomes" id="UP000515947">
    <property type="component" value="Chromosome"/>
</dbReference>
<proteinExistence type="predicted"/>
<dbReference type="InterPro" id="IPR013693">
    <property type="entry name" value="SpoIID/LytB_N"/>
</dbReference>
<sequence>MSTSPLVGAAMPARRPVAALTALALLGGALAAVVTSVPAGAVTTDQTYWVPVDKQITVRGHGFGHGHGMSQYGAYGAARQGLTYREILDFYYPGTTWGTVSGQVRVLISADTSSDLVVSPAAGLTLRDLGSGTTYPVPTLDGVKRWRLNVANGRTVVGYLTSRWHRWQPGGRSVLAGDGEFTARAPLTLWTPAGARTYRGALRAASPTAGFADRDTVNVLSMDSYLKGVIPYEMPASWSAEAVRAQAVAARTYASWSRAQAPNRYYQICDTTSCQVYGGVGGEDSRSNAAVEATARQILTYGGGPAFTQFSASSGGWTSAGSVPYLPAKADPYDGHDANGVHDWSVTVDAGRLERTYPAIGTLERIRVTSRDGNGDWRGRVWSMVLDGSKADRTISGDTFRWVYGLRSSWFTIDPTEIMARYARLGGDRSVLGRVRTPEYAVPSGAAQSFDAGQIYWSRAAGARELYGPVLATYRSWKGPEGRLGLPVTGVQARAGGLRARFHGGDVYAREATGGQALLGALARRYRELGGPRTSGLGWPVRGTYPVARGERADFETGRLTWIAATGQVKVRRTS</sequence>